<dbReference type="Proteomes" id="UP001597568">
    <property type="component" value="Unassembled WGS sequence"/>
</dbReference>
<evidence type="ECO:0000313" key="1">
    <source>
        <dbReference type="EMBL" id="MFD2868484.1"/>
    </source>
</evidence>
<comment type="caution">
    <text evidence="1">The sequence shown here is derived from an EMBL/GenBank/DDBJ whole genome shotgun (WGS) entry which is preliminary data.</text>
</comment>
<organism evidence="1 2">
    <name type="scientific">Kurthia populi</name>
    <dbReference type="NCBI Taxonomy" id="1562132"/>
    <lineage>
        <taxon>Bacteria</taxon>
        <taxon>Bacillati</taxon>
        <taxon>Bacillota</taxon>
        <taxon>Bacilli</taxon>
        <taxon>Bacillales</taxon>
        <taxon>Caryophanaceae</taxon>
        <taxon>Kurthia</taxon>
    </lineage>
</organism>
<sequence>MHKIEKNVENKLKHMLEENKVYIVVNGQLECIDIPEGGFGDVLIEWRYNQINMVKQSSHFSRKYYDAKHENSTNR</sequence>
<reference evidence="2" key="1">
    <citation type="journal article" date="2019" name="Int. J. Syst. Evol. Microbiol.">
        <title>The Global Catalogue of Microorganisms (GCM) 10K type strain sequencing project: providing services to taxonomists for standard genome sequencing and annotation.</title>
        <authorList>
            <consortium name="The Broad Institute Genomics Platform"/>
            <consortium name="The Broad Institute Genome Sequencing Center for Infectious Disease"/>
            <person name="Wu L."/>
            <person name="Ma J."/>
        </authorList>
    </citation>
    <scope>NUCLEOTIDE SEQUENCE [LARGE SCALE GENOMIC DNA]</scope>
    <source>
        <strain evidence="2">KCTC 33522</strain>
    </source>
</reference>
<gene>
    <name evidence="1" type="ORF">ACFSY7_08230</name>
</gene>
<dbReference type="RefSeq" id="WP_380147538.1">
    <property type="nucleotide sequence ID" value="NZ_JBHUOR010000041.1"/>
</dbReference>
<name>A0ABW5XZH1_9BACL</name>
<accession>A0ABW5XZH1</accession>
<evidence type="ECO:0000313" key="2">
    <source>
        <dbReference type="Proteomes" id="UP001597568"/>
    </source>
</evidence>
<proteinExistence type="predicted"/>
<protein>
    <submittedName>
        <fullName evidence="1">Uncharacterized protein</fullName>
    </submittedName>
</protein>
<dbReference type="EMBL" id="JBHUOR010000041">
    <property type="protein sequence ID" value="MFD2868484.1"/>
    <property type="molecule type" value="Genomic_DNA"/>
</dbReference>
<keyword evidence="2" id="KW-1185">Reference proteome</keyword>